<dbReference type="EMBL" id="JAJVDC020000086">
    <property type="protein sequence ID" value="KAL1626027.1"/>
    <property type="molecule type" value="Genomic_DNA"/>
</dbReference>
<dbReference type="InterPro" id="IPR036397">
    <property type="entry name" value="RNaseH_sf"/>
</dbReference>
<evidence type="ECO:0000256" key="2">
    <source>
        <dbReference type="ARBA" id="ARBA00022722"/>
    </source>
</evidence>
<dbReference type="Gene3D" id="3.30.420.10">
    <property type="entry name" value="Ribonuclease H-like superfamily/Ribonuclease H"/>
    <property type="match status" value="1"/>
</dbReference>
<sequence>MFTSKGLFKDILCPNGAACRMPNCIFGHEFLGHHSSTSAAEDSRPPQPVQQSVPKSVPSTSLPGPEQKRRKLDDGTKVTGHARTEVEQKAFVGALAPGKPGSTGKDGPAKRQPQNEIASPAAHLQSAQRLVSPPSRPAASGLKSALVAPKASPAAKPKPANPVNSSATKPKELEMKSLNPRPIPKASEKWGIRTALLEKLHQMMVPLNKQAGESSDAELKALHLDDNALIEAALDEEENLAKTQGKVYKNVIGLRIMAYKRMKIEAWKQHRLSLTKGDGPKKDGPKPIDTGLNPEQETMFLQRLVANQVGLDKHGYVIAVPTDAEIEQARAGVEASAGYEECDRCRTRFQVFPDRRVEDGALTTGNGCTFHWGRPFRPQYKRTEAVTGRAEMRYNCCQEPTGTPGCSTSQTHVFKISEAKRLALVLPFIETPPNPNAIKGKAVCFDCEMGYTVYGLELIRLTACSWPDGEPLIDVLVRPLGTILDLNTRWSGVTSEQFFNAQPYDPNDPSSANPRAAEGEKQPALRIVSSPAEARSLLLSYLAPETPLLGHALENDLNSVRLVHPTIVDTVLLYPIRAGLPLRASLKGLTKGFLGKEIQTAGAAGHDSLEDARAAGDLVRVKVEKEWWQLKTQGWTVRDDGFFPPNAAQPTTLGPLGAGKKKKERKKRGPGQLDGSSEETGMESD</sequence>
<feature type="compositionally biased region" description="Basic and acidic residues" evidence="5">
    <location>
        <begin position="71"/>
        <end position="88"/>
    </location>
</feature>
<dbReference type="PANTHER" id="PTHR12801:SF112">
    <property type="entry name" value="RNA EXONUCLEASE 3"/>
    <property type="match status" value="1"/>
</dbReference>
<feature type="compositionally biased region" description="Low complexity" evidence="5">
    <location>
        <begin position="49"/>
        <end position="59"/>
    </location>
</feature>
<comment type="caution">
    <text evidence="7">The sequence shown here is derived from an EMBL/GenBank/DDBJ whole genome shotgun (WGS) entry which is preliminary data.</text>
</comment>
<evidence type="ECO:0000313" key="7">
    <source>
        <dbReference type="EMBL" id="KAL1626027.1"/>
    </source>
</evidence>
<feature type="region of interest" description="Disordered" evidence="5">
    <location>
        <begin position="35"/>
        <end position="186"/>
    </location>
</feature>
<protein>
    <submittedName>
        <fullName evidence="7">RNA exonuclease 3</fullName>
    </submittedName>
</protein>
<evidence type="ECO:0000256" key="4">
    <source>
        <dbReference type="ARBA" id="ARBA00022839"/>
    </source>
</evidence>
<dbReference type="SUPFAM" id="SSF53098">
    <property type="entry name" value="Ribonuclease H-like"/>
    <property type="match status" value="1"/>
</dbReference>
<dbReference type="InterPro" id="IPR047021">
    <property type="entry name" value="REXO1/3/4-like"/>
</dbReference>
<gene>
    <name evidence="7" type="primary">REX3</name>
    <name evidence="7" type="ORF">SLS56_007001</name>
</gene>
<feature type="region of interest" description="Disordered" evidence="5">
    <location>
        <begin position="639"/>
        <end position="685"/>
    </location>
</feature>
<feature type="region of interest" description="Disordered" evidence="5">
    <location>
        <begin position="501"/>
        <end position="524"/>
    </location>
</feature>
<accession>A0ABR3SP55</accession>
<keyword evidence="8" id="KW-1185">Reference proteome</keyword>
<dbReference type="InterPro" id="IPR013520">
    <property type="entry name" value="Ribonucl_H"/>
</dbReference>
<dbReference type="SMART" id="SM00479">
    <property type="entry name" value="EXOIII"/>
    <property type="match status" value="1"/>
</dbReference>
<dbReference type="PANTHER" id="PTHR12801">
    <property type="entry name" value="RNA EXONUCLEASE REXO1 / RECO3 FAMILY MEMBER-RELATED"/>
    <property type="match status" value="1"/>
</dbReference>
<evidence type="ECO:0000256" key="3">
    <source>
        <dbReference type="ARBA" id="ARBA00022801"/>
    </source>
</evidence>
<keyword evidence="4 7" id="KW-0269">Exonuclease</keyword>
<keyword evidence="3" id="KW-0378">Hydrolase</keyword>
<dbReference type="CDD" id="cd06145">
    <property type="entry name" value="REX1_like"/>
    <property type="match status" value="1"/>
</dbReference>
<name>A0ABR3SP55_9PEZI</name>
<dbReference type="Proteomes" id="UP001521116">
    <property type="component" value="Unassembled WGS sequence"/>
</dbReference>
<evidence type="ECO:0000313" key="8">
    <source>
        <dbReference type="Proteomes" id="UP001521116"/>
    </source>
</evidence>
<proteinExistence type="inferred from homology"/>
<dbReference type="InterPro" id="IPR012337">
    <property type="entry name" value="RNaseH-like_sf"/>
</dbReference>
<feature type="compositionally biased region" description="Basic residues" evidence="5">
    <location>
        <begin position="659"/>
        <end position="669"/>
    </location>
</feature>
<organism evidence="7 8">
    <name type="scientific">Neofusicoccum ribis</name>
    <dbReference type="NCBI Taxonomy" id="45134"/>
    <lineage>
        <taxon>Eukaryota</taxon>
        <taxon>Fungi</taxon>
        <taxon>Dikarya</taxon>
        <taxon>Ascomycota</taxon>
        <taxon>Pezizomycotina</taxon>
        <taxon>Dothideomycetes</taxon>
        <taxon>Dothideomycetes incertae sedis</taxon>
        <taxon>Botryosphaeriales</taxon>
        <taxon>Botryosphaeriaceae</taxon>
        <taxon>Neofusicoccum</taxon>
    </lineage>
</organism>
<feature type="compositionally biased region" description="Low complexity" evidence="5">
    <location>
        <begin position="147"/>
        <end position="165"/>
    </location>
</feature>
<evidence type="ECO:0000256" key="5">
    <source>
        <dbReference type="SAM" id="MobiDB-lite"/>
    </source>
</evidence>
<comment type="similarity">
    <text evidence="1">Belongs to the REXO1/REXO3 family.</text>
</comment>
<keyword evidence="2" id="KW-0540">Nuclease</keyword>
<feature type="domain" description="Exonuclease" evidence="6">
    <location>
        <begin position="441"/>
        <end position="628"/>
    </location>
</feature>
<dbReference type="GO" id="GO:0004527">
    <property type="term" value="F:exonuclease activity"/>
    <property type="evidence" value="ECO:0007669"/>
    <property type="project" value="UniProtKB-KW"/>
</dbReference>
<evidence type="ECO:0000256" key="1">
    <source>
        <dbReference type="ARBA" id="ARBA00006357"/>
    </source>
</evidence>
<dbReference type="InterPro" id="IPR034922">
    <property type="entry name" value="REX1-like_exo"/>
</dbReference>
<feature type="compositionally biased region" description="Acidic residues" evidence="5">
    <location>
        <begin position="676"/>
        <end position="685"/>
    </location>
</feature>
<reference evidence="7 8" key="1">
    <citation type="submission" date="2024-02" db="EMBL/GenBank/DDBJ databases">
        <title>De novo assembly and annotation of 12 fungi associated with fruit tree decline syndrome in Ontario, Canada.</title>
        <authorList>
            <person name="Sulman M."/>
            <person name="Ellouze W."/>
            <person name="Ilyukhin E."/>
        </authorList>
    </citation>
    <scope>NUCLEOTIDE SEQUENCE [LARGE SCALE GENOMIC DNA]</scope>
    <source>
        <strain evidence="7 8">M1-105</strain>
    </source>
</reference>
<evidence type="ECO:0000259" key="6">
    <source>
        <dbReference type="SMART" id="SM00479"/>
    </source>
</evidence>